<feature type="coiled-coil region" evidence="6">
    <location>
        <begin position="311"/>
        <end position="362"/>
    </location>
</feature>
<evidence type="ECO:0000313" key="11">
    <source>
        <dbReference type="Proteomes" id="UP000198284"/>
    </source>
</evidence>
<evidence type="ECO:0000256" key="1">
    <source>
        <dbReference type="ARBA" id="ARBA00004651"/>
    </source>
</evidence>
<keyword evidence="4 7" id="KW-1133">Transmembrane helix</keyword>
<sequence>MSLLQLLLILKARARVIFMVLALTLLAACATVVLMPKTYKATTSIVLNYKGTDSVSGSTAPGQLVSGYLPTYMSTQIDIIKSMTVALRVVDRLKLASVPLFREEYEEATKGNTDIREWLANYLLKKLEVKPSKESSVLNVSFKASDPKYAAAIADGFVDAYQQVTAEIDANPARSASNYFTEQLKNLRNNFEAAQEKVTRYQRESGIVNADNRIDVENTRLNELSNQLVVAQSQLMEANSRGKQVQGRADESPDVANNALIQGLKIELNKAETKLAIISEKYTRDHPTYQEAKAEVTKLQAALRANIAIISRSISNNAQILERRANELRAAVEEQKARIQDLNQKRNELNLLVKDAETAQKTYEAVSQRLAQSKIQGQSNQSDISVLTSAIIPRDAASPRPTIVLLVAAFVGMFLGICCAIVMELLDRRVRSVRDLEELVGLPVLVRIDSFGLEGDGRQPGLLPWNRPKMLPGSS</sequence>
<dbReference type="AlphaFoldDB" id="A0A239GW50"/>
<dbReference type="PANTHER" id="PTHR32309">
    <property type="entry name" value="TYROSINE-PROTEIN KINASE"/>
    <property type="match status" value="1"/>
</dbReference>
<evidence type="ECO:0000313" key="10">
    <source>
        <dbReference type="EMBL" id="SNS73102.1"/>
    </source>
</evidence>
<evidence type="ECO:0000256" key="3">
    <source>
        <dbReference type="ARBA" id="ARBA00022692"/>
    </source>
</evidence>
<evidence type="ECO:0000256" key="2">
    <source>
        <dbReference type="ARBA" id="ARBA00022475"/>
    </source>
</evidence>
<protein>
    <submittedName>
        <fullName evidence="10">Chain length determinant protein EpsF</fullName>
    </submittedName>
</protein>
<dbReference type="Pfam" id="PF13807">
    <property type="entry name" value="GNVR"/>
    <property type="match status" value="1"/>
</dbReference>
<dbReference type="InterPro" id="IPR050445">
    <property type="entry name" value="Bact_polysacc_biosynth/exp"/>
</dbReference>
<feature type="coiled-coil region" evidence="6">
    <location>
        <begin position="177"/>
        <end position="281"/>
    </location>
</feature>
<name>A0A239GW50_9BURK</name>
<evidence type="ECO:0000259" key="8">
    <source>
        <dbReference type="Pfam" id="PF02706"/>
    </source>
</evidence>
<comment type="subcellular location">
    <subcellularLocation>
        <location evidence="1">Cell membrane</location>
        <topology evidence="1">Multi-pass membrane protein</topology>
    </subcellularLocation>
</comment>
<accession>A0A239GW50</accession>
<dbReference type="InterPro" id="IPR003856">
    <property type="entry name" value="LPS_length_determ_N"/>
</dbReference>
<dbReference type="Pfam" id="PF02706">
    <property type="entry name" value="Wzz"/>
    <property type="match status" value="1"/>
</dbReference>
<keyword evidence="5 7" id="KW-0472">Membrane</keyword>
<reference evidence="10 11" key="1">
    <citation type="submission" date="2017-06" db="EMBL/GenBank/DDBJ databases">
        <authorList>
            <person name="Kim H.J."/>
            <person name="Triplett B.A."/>
        </authorList>
    </citation>
    <scope>NUCLEOTIDE SEQUENCE [LARGE SCALE GENOMIC DNA]</scope>
    <source>
        <strain evidence="10 11">U15</strain>
    </source>
</reference>
<evidence type="ECO:0000259" key="9">
    <source>
        <dbReference type="Pfam" id="PF13807"/>
    </source>
</evidence>
<evidence type="ECO:0000256" key="4">
    <source>
        <dbReference type="ARBA" id="ARBA00022989"/>
    </source>
</evidence>
<evidence type="ECO:0000256" key="7">
    <source>
        <dbReference type="SAM" id="Phobius"/>
    </source>
</evidence>
<dbReference type="EMBL" id="FZOT01000005">
    <property type="protein sequence ID" value="SNS73102.1"/>
    <property type="molecule type" value="Genomic_DNA"/>
</dbReference>
<proteinExistence type="predicted"/>
<keyword evidence="2" id="KW-1003">Cell membrane</keyword>
<feature type="domain" description="Tyrosine-protein kinase G-rich" evidence="9">
    <location>
        <begin position="351"/>
        <end position="422"/>
    </location>
</feature>
<dbReference type="GO" id="GO:0005886">
    <property type="term" value="C:plasma membrane"/>
    <property type="evidence" value="ECO:0007669"/>
    <property type="project" value="UniProtKB-SubCell"/>
</dbReference>
<dbReference type="InterPro" id="IPR017468">
    <property type="entry name" value="Chain_len_reg_EpsF"/>
</dbReference>
<keyword evidence="6" id="KW-0175">Coiled coil</keyword>
<evidence type="ECO:0000256" key="5">
    <source>
        <dbReference type="ARBA" id="ARBA00023136"/>
    </source>
</evidence>
<dbReference type="NCBIfam" id="TIGR03017">
    <property type="entry name" value="EpsF"/>
    <property type="match status" value="1"/>
</dbReference>
<keyword evidence="11" id="KW-1185">Reference proteome</keyword>
<dbReference type="GO" id="GO:0004713">
    <property type="term" value="F:protein tyrosine kinase activity"/>
    <property type="evidence" value="ECO:0007669"/>
    <property type="project" value="TreeGrafter"/>
</dbReference>
<feature type="domain" description="Polysaccharide chain length determinant N-terminal" evidence="8">
    <location>
        <begin position="2"/>
        <end position="92"/>
    </location>
</feature>
<dbReference type="RefSeq" id="WP_089399350.1">
    <property type="nucleotide sequence ID" value="NZ_FZOT01000005.1"/>
</dbReference>
<feature type="transmembrane region" description="Helical" evidence="7">
    <location>
        <begin position="403"/>
        <end position="426"/>
    </location>
</feature>
<evidence type="ECO:0000256" key="6">
    <source>
        <dbReference type="SAM" id="Coils"/>
    </source>
</evidence>
<keyword evidence="3 7" id="KW-0812">Transmembrane</keyword>
<gene>
    <name evidence="10" type="ORF">SAMN06265795_105212</name>
</gene>
<dbReference type="OrthoDB" id="8559110at2"/>
<dbReference type="PANTHER" id="PTHR32309:SF13">
    <property type="entry name" value="FERRIC ENTEROBACTIN TRANSPORT PROTEIN FEPE"/>
    <property type="match status" value="1"/>
</dbReference>
<dbReference type="Proteomes" id="UP000198284">
    <property type="component" value="Unassembled WGS sequence"/>
</dbReference>
<organism evidence="10 11">
    <name type="scientific">Noviherbaspirillum humi</name>
    <dbReference type="NCBI Taxonomy" id="1688639"/>
    <lineage>
        <taxon>Bacteria</taxon>
        <taxon>Pseudomonadati</taxon>
        <taxon>Pseudomonadota</taxon>
        <taxon>Betaproteobacteria</taxon>
        <taxon>Burkholderiales</taxon>
        <taxon>Oxalobacteraceae</taxon>
        <taxon>Noviherbaspirillum</taxon>
    </lineage>
</organism>
<dbReference type="InterPro" id="IPR032807">
    <property type="entry name" value="GNVR"/>
</dbReference>